<comment type="caution">
    <text evidence="2">The sequence shown here is derived from an EMBL/GenBank/DDBJ whole genome shotgun (WGS) entry which is preliminary data.</text>
</comment>
<dbReference type="Proteomes" id="UP000729402">
    <property type="component" value="Unassembled WGS sequence"/>
</dbReference>
<dbReference type="EMBL" id="JAAALK010000287">
    <property type="protein sequence ID" value="KAG8059774.1"/>
    <property type="molecule type" value="Genomic_DNA"/>
</dbReference>
<reference evidence="2" key="1">
    <citation type="journal article" date="2021" name="bioRxiv">
        <title>Whole Genome Assembly and Annotation of Northern Wild Rice, Zizania palustris L., Supports a Whole Genome Duplication in the Zizania Genus.</title>
        <authorList>
            <person name="Haas M."/>
            <person name="Kono T."/>
            <person name="Macchietto M."/>
            <person name="Millas R."/>
            <person name="McGilp L."/>
            <person name="Shao M."/>
            <person name="Duquette J."/>
            <person name="Hirsch C.N."/>
            <person name="Kimball J."/>
        </authorList>
    </citation>
    <scope>NUCLEOTIDE SEQUENCE</scope>
    <source>
        <tissue evidence="2">Fresh leaf tissue</tissue>
    </source>
</reference>
<comment type="function">
    <text evidence="1">Required for ribosome biogenesis. Part of a complex which catalyzes pseudouridylation of rRNA. This involves the isomerization of uridine such that the ribose is subsequently attached to C5, instead of the normal N1. Pseudouridine ("psi") residues may serve to stabilize the conformation of rRNAs.</text>
</comment>
<keyword evidence="1" id="KW-0694">RNA-binding</keyword>
<dbReference type="InterPro" id="IPR007504">
    <property type="entry name" value="H/ACA_rnp_Gar1/Naf1"/>
</dbReference>
<keyword evidence="3" id="KW-1185">Reference proteome</keyword>
<proteinExistence type="inferred from homology"/>
<evidence type="ECO:0000313" key="2">
    <source>
        <dbReference type="EMBL" id="KAG8059774.1"/>
    </source>
</evidence>
<comment type="similarity">
    <text evidence="1">Belongs to the GAR1 family.</text>
</comment>
<keyword evidence="1" id="KW-0698">rRNA processing</keyword>
<dbReference type="GO" id="GO:0001522">
    <property type="term" value="P:pseudouridine synthesis"/>
    <property type="evidence" value="ECO:0007669"/>
    <property type="project" value="InterPro"/>
</dbReference>
<dbReference type="GO" id="GO:1990904">
    <property type="term" value="C:ribonucleoprotein complex"/>
    <property type="evidence" value="ECO:0007669"/>
    <property type="project" value="UniProtKB-KW"/>
</dbReference>
<gene>
    <name evidence="2" type="ORF">GUJ93_ZPchr0002g24968</name>
</gene>
<evidence type="ECO:0000256" key="1">
    <source>
        <dbReference type="RuleBase" id="RU364004"/>
    </source>
</evidence>
<keyword evidence="1" id="KW-0687">Ribonucleoprotein</keyword>
<comment type="subcellular location">
    <subcellularLocation>
        <location evidence="1">Nucleus</location>
        <location evidence="1">Nucleolus</location>
    </subcellularLocation>
</comment>
<keyword evidence="1" id="KW-0539">Nucleus</keyword>
<reference evidence="2" key="2">
    <citation type="submission" date="2021-02" db="EMBL/GenBank/DDBJ databases">
        <authorList>
            <person name="Kimball J.A."/>
            <person name="Haas M.W."/>
            <person name="Macchietto M."/>
            <person name="Kono T."/>
            <person name="Duquette J."/>
            <person name="Shao M."/>
        </authorList>
    </citation>
    <scope>NUCLEOTIDE SEQUENCE</scope>
    <source>
        <tissue evidence="2">Fresh leaf tissue</tissue>
    </source>
</reference>
<dbReference type="AlphaFoldDB" id="A0A8J5S3C0"/>
<dbReference type="GO" id="GO:0003723">
    <property type="term" value="F:RNA binding"/>
    <property type="evidence" value="ECO:0007669"/>
    <property type="project" value="UniProtKB-KW"/>
</dbReference>
<dbReference type="PANTHER" id="PTHR34395:SF15">
    <property type="entry name" value="OS09G0292400 PROTEIN"/>
    <property type="match status" value="1"/>
</dbReference>
<evidence type="ECO:0000313" key="3">
    <source>
        <dbReference type="Proteomes" id="UP000729402"/>
    </source>
</evidence>
<dbReference type="GO" id="GO:0005730">
    <property type="term" value="C:nucleolus"/>
    <property type="evidence" value="ECO:0007669"/>
    <property type="project" value="UniProtKB-SubCell"/>
</dbReference>
<accession>A0A8J5S3C0</accession>
<keyword evidence="1" id="KW-0690">Ribosome biogenesis</keyword>
<organism evidence="2 3">
    <name type="scientific">Zizania palustris</name>
    <name type="common">Northern wild rice</name>
    <dbReference type="NCBI Taxonomy" id="103762"/>
    <lineage>
        <taxon>Eukaryota</taxon>
        <taxon>Viridiplantae</taxon>
        <taxon>Streptophyta</taxon>
        <taxon>Embryophyta</taxon>
        <taxon>Tracheophyta</taxon>
        <taxon>Spermatophyta</taxon>
        <taxon>Magnoliopsida</taxon>
        <taxon>Liliopsida</taxon>
        <taxon>Poales</taxon>
        <taxon>Poaceae</taxon>
        <taxon>BOP clade</taxon>
        <taxon>Oryzoideae</taxon>
        <taxon>Oryzeae</taxon>
        <taxon>Zizaniinae</taxon>
        <taxon>Zizania</taxon>
    </lineage>
</organism>
<sequence length="209" mass="23670">MFLHTCEGDVVTKLTNEKVPYFNAPIYLQNKTQIGKVDEIFGLINESLPLHLVMTQLDNTTEIGDTEATFPDVEETFAYQVQDNVGARVDSLEEVENVGSNEHRAEIYVGVRNNKVEKGPKRQKKGSNIEGLMEKYIAMRSKQAEDEATELAKEKEASQGNNFSIKNCIIVVNSMELTREEKSKAYNVFKDADNREIFLSAYEGIEKLH</sequence>
<comment type="subunit">
    <text evidence="1">Component of the small nucleolar ribonucleoprotein particles containing H/ACA-type snoRNAs (H/ACA snoRNPs).</text>
</comment>
<name>A0A8J5S3C0_ZIZPA</name>
<protein>
    <recommendedName>
        <fullName evidence="1">H/ACA ribonucleoprotein complex subunit</fullName>
    </recommendedName>
</protein>
<dbReference type="OrthoDB" id="689209at2759"/>
<dbReference type="GO" id="GO:0006364">
    <property type="term" value="P:rRNA processing"/>
    <property type="evidence" value="ECO:0007669"/>
    <property type="project" value="UniProtKB-KW"/>
</dbReference>
<dbReference type="Pfam" id="PF04410">
    <property type="entry name" value="Gar1"/>
    <property type="match status" value="1"/>
</dbReference>
<dbReference type="PANTHER" id="PTHR34395">
    <property type="entry name" value="OS11G0427500 PROTEIN"/>
    <property type="match status" value="1"/>
</dbReference>